<comment type="caution">
    <text evidence="1">The sequence shown here is derived from an EMBL/GenBank/DDBJ whole genome shotgun (WGS) entry which is preliminary data.</text>
</comment>
<dbReference type="STRING" id="523831.SEHO0A_00970"/>
<protein>
    <submittedName>
        <fullName evidence="1">Uncharacterized protein</fullName>
    </submittedName>
</protein>
<dbReference type="AlphaFoldDB" id="A0A2K0JGT9"/>
<reference evidence="2" key="1">
    <citation type="submission" date="2017-12" db="EMBL/GenBank/DDBJ databases">
        <title>FDA dAtabase for Regulatory Grade micrObial Sequences (FDA-ARGOS): Supporting development and validation of Infectious Disease Dx tests.</title>
        <authorList>
            <person name="Sichtig H."/>
            <person name="Tallon L."/>
            <person name="Sadzewicz L."/>
            <person name="Sengamalay N."/>
            <person name="Nagaraj S."/>
            <person name="Vavikolanu K."/>
            <person name="Aluvathingal J."/>
            <person name="Nadendla S."/>
            <person name="Pirone D.C."/>
            <person name="Hoffman M."/>
            <person name="Muruvanda T."/>
            <person name="Allard M."/>
            <person name="Evans P."/>
        </authorList>
    </citation>
    <scope>NUCLEOTIDE SEQUENCE [LARGE SCALE GENOMIC DNA]</scope>
    <source>
        <strain evidence="2">FDAARGOS_55</strain>
    </source>
</reference>
<organism evidence="1 2">
    <name type="scientific">Salmonella enterica subsp. houtenae serovar 50:g,z51:-</name>
    <dbReference type="NCBI Taxonomy" id="1173947"/>
    <lineage>
        <taxon>Bacteria</taxon>
        <taxon>Pseudomonadati</taxon>
        <taxon>Pseudomonadota</taxon>
        <taxon>Gammaproteobacteria</taxon>
        <taxon>Enterobacterales</taxon>
        <taxon>Enterobacteriaceae</taxon>
        <taxon>Salmonella</taxon>
    </lineage>
</organism>
<gene>
    <name evidence="1" type="ORF">RK55_015750</name>
</gene>
<dbReference type="Proteomes" id="UP000236163">
    <property type="component" value="Unassembled WGS sequence"/>
</dbReference>
<accession>A0A2K0JGT9</accession>
<dbReference type="EMBL" id="JWSP02000004">
    <property type="protein sequence ID" value="PNO34490.1"/>
    <property type="molecule type" value="Genomic_DNA"/>
</dbReference>
<proteinExistence type="predicted"/>
<name>A0A2K0JGT9_SALHO</name>
<evidence type="ECO:0000313" key="1">
    <source>
        <dbReference type="EMBL" id="PNO34490.1"/>
    </source>
</evidence>
<evidence type="ECO:0000313" key="2">
    <source>
        <dbReference type="Proteomes" id="UP000236163"/>
    </source>
</evidence>
<sequence>MYDTITFDGCQAQLLPQTLSPDDMSVLDVPTEIMPLTVQIVKHVLLAQRAWQLLFSAKKQPADPV</sequence>